<evidence type="ECO:0000313" key="3">
    <source>
        <dbReference type="Proteomes" id="UP000644699"/>
    </source>
</evidence>
<dbReference type="RefSeq" id="WP_188906431.1">
    <property type="nucleotide sequence ID" value="NZ_BMIQ01000001.1"/>
</dbReference>
<dbReference type="AlphaFoldDB" id="A0A917E0D3"/>
<dbReference type="Proteomes" id="UP000644699">
    <property type="component" value="Unassembled WGS sequence"/>
</dbReference>
<evidence type="ECO:0000313" key="2">
    <source>
        <dbReference type="EMBL" id="GGD87390.1"/>
    </source>
</evidence>
<keyword evidence="3" id="KW-1185">Reference proteome</keyword>
<proteinExistence type="predicted"/>
<gene>
    <name evidence="2" type="ORF">GCM10011390_02630</name>
</gene>
<evidence type="ECO:0008006" key="4">
    <source>
        <dbReference type="Google" id="ProtNLM"/>
    </source>
</evidence>
<reference evidence="2" key="2">
    <citation type="submission" date="2020-09" db="EMBL/GenBank/DDBJ databases">
        <authorList>
            <person name="Sun Q."/>
            <person name="Zhou Y."/>
        </authorList>
    </citation>
    <scope>NUCLEOTIDE SEQUENCE</scope>
    <source>
        <strain evidence="2">CGMCC 1.15367</strain>
    </source>
</reference>
<feature type="coiled-coil region" evidence="1">
    <location>
        <begin position="39"/>
        <end position="73"/>
    </location>
</feature>
<name>A0A917E0D3_9HYPH</name>
<sequence length="82" mass="9024">MSIMGFMSGLETAIRSTALATATSARASQPIDMSGPYALSRLANALRAERRRNAALKAELIEAYRRLSELETGFTLLPPRRR</sequence>
<organism evidence="2 3">
    <name type="scientific">Aureimonas endophytica</name>
    <dbReference type="NCBI Taxonomy" id="2027858"/>
    <lineage>
        <taxon>Bacteria</taxon>
        <taxon>Pseudomonadati</taxon>
        <taxon>Pseudomonadota</taxon>
        <taxon>Alphaproteobacteria</taxon>
        <taxon>Hyphomicrobiales</taxon>
        <taxon>Aurantimonadaceae</taxon>
        <taxon>Aureimonas</taxon>
    </lineage>
</organism>
<accession>A0A917E0D3</accession>
<protein>
    <recommendedName>
        <fullName evidence="4">Transposase</fullName>
    </recommendedName>
</protein>
<evidence type="ECO:0000256" key="1">
    <source>
        <dbReference type="SAM" id="Coils"/>
    </source>
</evidence>
<comment type="caution">
    <text evidence="2">The sequence shown here is derived from an EMBL/GenBank/DDBJ whole genome shotgun (WGS) entry which is preliminary data.</text>
</comment>
<keyword evidence="1" id="KW-0175">Coiled coil</keyword>
<reference evidence="2" key="1">
    <citation type="journal article" date="2014" name="Int. J. Syst. Evol. Microbiol.">
        <title>Complete genome sequence of Corynebacterium casei LMG S-19264T (=DSM 44701T), isolated from a smear-ripened cheese.</title>
        <authorList>
            <consortium name="US DOE Joint Genome Institute (JGI-PGF)"/>
            <person name="Walter F."/>
            <person name="Albersmeier A."/>
            <person name="Kalinowski J."/>
            <person name="Ruckert C."/>
        </authorList>
    </citation>
    <scope>NUCLEOTIDE SEQUENCE</scope>
    <source>
        <strain evidence="2">CGMCC 1.15367</strain>
    </source>
</reference>
<dbReference type="EMBL" id="BMIQ01000001">
    <property type="protein sequence ID" value="GGD87390.1"/>
    <property type="molecule type" value="Genomic_DNA"/>
</dbReference>